<dbReference type="RefSeq" id="WP_193917307.1">
    <property type="nucleotide sequence ID" value="NZ_JADEXS020000001.1"/>
</dbReference>
<sequence>MASRQKAKQKFPDLSKIRQWLSFLNRYLIAGFLAIISALKRLLRTIANHQNSFLVLLLILFFTVLTFAAIVPGTHIFEGNIVAEKISFIYKGEESKLFLQNIRGIKELENEGKQTLTFTGNFQSETLSEINKLDSLKIQLKDPNSRWIITPVNPQNTSEISLEELRLQPNTKVTGLSYDFYRNQLAFSLQPNSNLNSKIKPNTIDLYLGDQPIKVIVEGYNLPDLKLPNQSDNQTTLEFTLTPNNKVNLELTEDASIYITVAQPPRYESEQWFRGKIKAENLQFLDIDRTGKDVRDDLKISTIVEGKIRMAEQERDVKQNQFLMGENANIYLNIQEILHLGIVPKKGIEARFSGETKEIQIGLDPDFPVSRIRGSWLDGVLPRDAIIALFSFGAATVANLLSWLFSNASKSGSNP</sequence>
<keyword evidence="3" id="KW-1185">Reference proteome</keyword>
<evidence type="ECO:0000313" key="3">
    <source>
        <dbReference type="Proteomes" id="UP000622533"/>
    </source>
</evidence>
<reference evidence="2" key="1">
    <citation type="submission" date="2020-10" db="EMBL/GenBank/DDBJ databases">
        <authorList>
            <person name="Castelo-Branco R."/>
            <person name="Eusebio N."/>
            <person name="Adriana R."/>
            <person name="Vieira A."/>
            <person name="Brugerolle De Fraissinette N."/>
            <person name="Rezende De Castro R."/>
            <person name="Schneider M.P."/>
            <person name="Vasconcelos V."/>
            <person name="Leao P.N."/>
        </authorList>
    </citation>
    <scope>NUCLEOTIDE SEQUENCE</scope>
    <source>
        <strain evidence="2">LEGE 12446</strain>
    </source>
</reference>
<keyword evidence="1" id="KW-0812">Transmembrane</keyword>
<keyword evidence="1" id="KW-0472">Membrane</keyword>
<feature type="transmembrane region" description="Helical" evidence="1">
    <location>
        <begin position="51"/>
        <end position="71"/>
    </location>
</feature>
<accession>A0A8J6ZVG8</accession>
<keyword evidence="1" id="KW-1133">Transmembrane helix</keyword>
<comment type="caution">
    <text evidence="2">The sequence shown here is derived from an EMBL/GenBank/DDBJ whole genome shotgun (WGS) entry which is preliminary data.</text>
</comment>
<name>A0A8J6ZVG8_DESMC</name>
<feature type="transmembrane region" description="Helical" evidence="1">
    <location>
        <begin position="20"/>
        <end position="39"/>
    </location>
</feature>
<gene>
    <name evidence="2" type="ORF">IQ276_14400</name>
</gene>
<protein>
    <submittedName>
        <fullName evidence="2">Uncharacterized protein</fullName>
    </submittedName>
</protein>
<dbReference type="EMBL" id="JADEXS010000173">
    <property type="protein sequence ID" value="MBE9023575.1"/>
    <property type="molecule type" value="Genomic_DNA"/>
</dbReference>
<organism evidence="2 3">
    <name type="scientific">Desmonostoc muscorum LEGE 12446</name>
    <dbReference type="NCBI Taxonomy" id="1828758"/>
    <lineage>
        <taxon>Bacteria</taxon>
        <taxon>Bacillati</taxon>
        <taxon>Cyanobacteriota</taxon>
        <taxon>Cyanophyceae</taxon>
        <taxon>Nostocales</taxon>
        <taxon>Nostocaceae</taxon>
        <taxon>Desmonostoc</taxon>
    </lineage>
</organism>
<proteinExistence type="predicted"/>
<dbReference type="Proteomes" id="UP000622533">
    <property type="component" value="Unassembled WGS sequence"/>
</dbReference>
<evidence type="ECO:0000256" key="1">
    <source>
        <dbReference type="SAM" id="Phobius"/>
    </source>
</evidence>
<dbReference type="AlphaFoldDB" id="A0A8J6ZVG8"/>
<evidence type="ECO:0000313" key="2">
    <source>
        <dbReference type="EMBL" id="MBE9023575.1"/>
    </source>
</evidence>